<dbReference type="Proteomes" id="UP000673394">
    <property type="component" value="Unassembled WGS sequence"/>
</dbReference>
<comment type="subunit">
    <text evidence="4">This enzyme consists of two polypeptide chains, which are synthesized in precursor form from a single polypeptide.</text>
</comment>
<dbReference type="EMBL" id="JAGKSP010000003">
    <property type="protein sequence ID" value="MBP3963244.1"/>
    <property type="molecule type" value="Genomic_DNA"/>
</dbReference>
<keyword evidence="4 5" id="KW-0808">Transferase</keyword>
<dbReference type="InterPro" id="IPR029055">
    <property type="entry name" value="Ntn_hydrolases_N"/>
</dbReference>
<keyword evidence="4" id="KW-0378">Hydrolase</keyword>
<organism evidence="5 6">
    <name type="scientific">Paenibacillus lignilyticus</name>
    <dbReference type="NCBI Taxonomy" id="1172615"/>
    <lineage>
        <taxon>Bacteria</taxon>
        <taxon>Bacillati</taxon>
        <taxon>Bacillota</taxon>
        <taxon>Bacilli</taxon>
        <taxon>Bacillales</taxon>
        <taxon>Paenibacillaceae</taxon>
        <taxon>Paenibacillus</taxon>
    </lineage>
</organism>
<dbReference type="PANTHER" id="PTHR43881:SF1">
    <property type="entry name" value="GAMMA-GLUTAMYLTRANSPEPTIDASE (AFU_ORTHOLOGUE AFUA_4G13580)"/>
    <property type="match status" value="1"/>
</dbReference>
<evidence type="ECO:0000256" key="1">
    <source>
        <dbReference type="ARBA" id="ARBA00001049"/>
    </source>
</evidence>
<name>A0ABS5CBD2_9BACL</name>
<comment type="catalytic activity">
    <reaction evidence="2 4">
        <text>glutathione + H2O = L-cysteinylglycine + L-glutamate</text>
        <dbReference type="Rhea" id="RHEA:28807"/>
        <dbReference type="ChEBI" id="CHEBI:15377"/>
        <dbReference type="ChEBI" id="CHEBI:29985"/>
        <dbReference type="ChEBI" id="CHEBI:57925"/>
        <dbReference type="ChEBI" id="CHEBI:61694"/>
        <dbReference type="EC" id="3.4.19.13"/>
    </reaction>
</comment>
<dbReference type="InterPro" id="IPR043137">
    <property type="entry name" value="GGT_ssub_C"/>
</dbReference>
<comment type="catalytic activity">
    <reaction evidence="3 4">
        <text>an N-terminal (5-L-glutamyl)-[peptide] + an alpha-amino acid = 5-L-glutamyl amino acid + an N-terminal L-alpha-aminoacyl-[peptide]</text>
        <dbReference type="Rhea" id="RHEA:23904"/>
        <dbReference type="Rhea" id="RHEA-COMP:9780"/>
        <dbReference type="Rhea" id="RHEA-COMP:9795"/>
        <dbReference type="ChEBI" id="CHEBI:77644"/>
        <dbReference type="ChEBI" id="CHEBI:78597"/>
        <dbReference type="ChEBI" id="CHEBI:78599"/>
        <dbReference type="ChEBI" id="CHEBI:78608"/>
        <dbReference type="EC" id="2.3.2.2"/>
    </reaction>
</comment>
<keyword evidence="4" id="KW-0865">Zymogen</keyword>
<evidence type="ECO:0000313" key="6">
    <source>
        <dbReference type="Proteomes" id="UP000673394"/>
    </source>
</evidence>
<accession>A0ABS5CBD2</accession>
<dbReference type="Pfam" id="PF01019">
    <property type="entry name" value="G_glu_transpept"/>
    <property type="match status" value="1"/>
</dbReference>
<dbReference type="InterPro" id="IPR043138">
    <property type="entry name" value="GGT_lsub"/>
</dbReference>
<dbReference type="NCBIfam" id="TIGR00066">
    <property type="entry name" value="g_glut_trans"/>
    <property type="match status" value="1"/>
</dbReference>
<dbReference type="EC" id="2.3.2.2" evidence="4"/>
<comment type="PTM">
    <text evidence="4">Cleaved by autocatalysis into a large and a small subunit.</text>
</comment>
<reference evidence="5 6" key="1">
    <citation type="submission" date="2021-04" db="EMBL/GenBank/DDBJ databases">
        <title>Paenibacillus sp. DLE-14 whole genome sequence.</title>
        <authorList>
            <person name="Ham Y.J."/>
        </authorList>
    </citation>
    <scope>NUCLEOTIDE SEQUENCE [LARGE SCALE GENOMIC DNA]</scope>
    <source>
        <strain evidence="5 6">DLE-14</strain>
    </source>
</reference>
<keyword evidence="4 5" id="KW-0012">Acyltransferase</keyword>
<sequence length="543" mass="59653">MPNKGGIAVKNIMPMSYKNLVAAPHYLASQVGTQILGRGGNAMDASVAVSAALGVVYPHMTGIGGDAFFMIHHKGTISGFNGSGRSGHLATREYYLNKGCNAIPGRGVESAITVPGMADAWWEVWSRYGKLSWMELLQPAIEYAEEGFPISRDLHHWMVTDEELIRASEPMSRVFLENGKLKNPGDRLVQPALAASLKSLQLDGRDAFYKGALMKAMTEAIGRDGGLLREEDFHRHHGEWVEPLTVNYRGYDVFEMPPNSQGFSALMMLNMLENADMGKIPRHSADFYHLAVETIKQVFTERDRYLTDPLFAADIPMEKLLSKAYAKELFAKISKIDGAPMDVKPHLSPVLGQDTAYAAIVDAEGNGVSFIQSLYYDFGSCYMAGDTGIIFQNRGSYFSLDADHVNTLEPMKRSFHTLMPAMISKDGALYALLGTQGGEGQPQTQLSLITGLLDYGLTIAEAIELPRWVYGRTWGMDNDVLRMENRCPETEEAACELAFRGHQVQLFGSWDRIMGQAQGIVIDGNGLRSGAVDPRGDGMAISS</sequence>
<proteinExistence type="inferred from homology"/>
<comment type="caution">
    <text evidence="5">The sequence shown here is derived from an EMBL/GenBank/DDBJ whole genome shotgun (WGS) entry which is preliminary data.</text>
</comment>
<evidence type="ECO:0000256" key="3">
    <source>
        <dbReference type="ARBA" id="ARBA00047417"/>
    </source>
</evidence>
<dbReference type="PRINTS" id="PR01210">
    <property type="entry name" value="GGTRANSPTASE"/>
</dbReference>
<comment type="similarity">
    <text evidence="4">Belongs to the gamma-glutamyltransferase family.</text>
</comment>
<keyword evidence="6" id="KW-1185">Reference proteome</keyword>
<dbReference type="GO" id="GO:0103068">
    <property type="term" value="F:leukotriene C4 gamma-glutamyl transferase activity"/>
    <property type="evidence" value="ECO:0007669"/>
    <property type="project" value="UniProtKB-EC"/>
</dbReference>
<keyword evidence="4" id="KW-0317">Glutathione biosynthesis</keyword>
<comment type="catalytic activity">
    <reaction evidence="1 4">
        <text>an S-substituted glutathione + H2O = an S-substituted L-cysteinylglycine + L-glutamate</text>
        <dbReference type="Rhea" id="RHEA:59468"/>
        <dbReference type="ChEBI" id="CHEBI:15377"/>
        <dbReference type="ChEBI" id="CHEBI:29985"/>
        <dbReference type="ChEBI" id="CHEBI:90779"/>
        <dbReference type="ChEBI" id="CHEBI:143103"/>
        <dbReference type="EC" id="3.4.19.13"/>
    </reaction>
</comment>
<dbReference type="InterPro" id="IPR052896">
    <property type="entry name" value="GGT-like_enzyme"/>
</dbReference>
<evidence type="ECO:0000313" key="5">
    <source>
        <dbReference type="EMBL" id="MBP3963244.1"/>
    </source>
</evidence>
<dbReference type="RefSeq" id="WP_210658193.1">
    <property type="nucleotide sequence ID" value="NZ_JAGKSP010000003.1"/>
</dbReference>
<dbReference type="PANTHER" id="PTHR43881">
    <property type="entry name" value="GAMMA-GLUTAMYLTRANSPEPTIDASE (AFU_ORTHOLOGUE AFUA_4G13580)"/>
    <property type="match status" value="1"/>
</dbReference>
<protein>
    <recommendedName>
        <fullName evidence="4">Glutathione hydrolase proenzyme</fullName>
        <ecNumber evidence="4">2.3.2.2</ecNumber>
        <ecNumber evidence="4">3.4.19.13</ecNumber>
    </recommendedName>
    <component>
        <recommendedName>
            <fullName evidence="4">Glutathione hydrolase large chain</fullName>
        </recommendedName>
    </component>
    <component>
        <recommendedName>
            <fullName evidence="4">Glutathione hydrolase small chain</fullName>
        </recommendedName>
    </component>
</protein>
<dbReference type="InterPro" id="IPR000101">
    <property type="entry name" value="GGT_peptidase"/>
</dbReference>
<gene>
    <name evidence="5" type="primary">ggt</name>
    <name evidence="5" type="ORF">I8J30_11075</name>
</gene>
<dbReference type="Gene3D" id="3.60.20.40">
    <property type="match status" value="1"/>
</dbReference>
<evidence type="ECO:0000256" key="4">
    <source>
        <dbReference type="RuleBase" id="RU368036"/>
    </source>
</evidence>
<comment type="pathway">
    <text evidence="4">Sulfur metabolism; glutathione metabolism.</text>
</comment>
<dbReference type="EC" id="3.4.19.13" evidence="4"/>
<evidence type="ECO:0000256" key="2">
    <source>
        <dbReference type="ARBA" id="ARBA00001089"/>
    </source>
</evidence>
<dbReference type="Gene3D" id="1.10.246.130">
    <property type="match status" value="1"/>
</dbReference>
<dbReference type="SUPFAM" id="SSF56235">
    <property type="entry name" value="N-terminal nucleophile aminohydrolases (Ntn hydrolases)"/>
    <property type="match status" value="1"/>
</dbReference>